<dbReference type="Proteomes" id="UP001152561">
    <property type="component" value="Unassembled WGS sequence"/>
</dbReference>
<comment type="similarity">
    <text evidence="1 4">Belongs to the glycosyl hydrolase 43 family.</text>
</comment>
<dbReference type="Pfam" id="PF04616">
    <property type="entry name" value="Glyco_hydro_43"/>
    <property type="match status" value="1"/>
</dbReference>
<dbReference type="GO" id="GO:0004553">
    <property type="term" value="F:hydrolase activity, hydrolyzing O-glycosyl compounds"/>
    <property type="evidence" value="ECO:0007669"/>
    <property type="project" value="InterPro"/>
</dbReference>
<dbReference type="GO" id="GO:0005975">
    <property type="term" value="P:carbohydrate metabolic process"/>
    <property type="evidence" value="ECO:0007669"/>
    <property type="project" value="InterPro"/>
</dbReference>
<evidence type="ECO:0000256" key="2">
    <source>
        <dbReference type="ARBA" id="ARBA00022801"/>
    </source>
</evidence>
<name>A0A9Q1QXD8_9SOLA</name>
<sequence>MLIDEFLDKSSKLRHNFFPDKRTSIDPRKNTKDDSFYYYPGRIWLDTDGHPIQAHGGGILYDEKSRMSYWYGEYKNGPTYRAPGKNVARVDIIGVGCYSSKDLWTWKNEGIVLAEEEKNEAHDLHNNSPTGPFRYLYSKRPHGFESRDMTLFKDEDGRAYVIYSSVHNRELHIGLLDEDYVDVTNDMSTVLVGQYRESPALFKYHGTYYMITSGCSGWAPNEVLAHVAESIMGPWETIGNPCIGANKVFRVTTFFAQSTYVLPISPGSFIFMADRWNPDDLGESRYVWLPLTVEEVAGSQQPRVSIYWHKRWKLLKSQA</sequence>
<protein>
    <recommendedName>
        <fullName evidence="7">Beta-glucanase</fullName>
    </recommendedName>
</protein>
<dbReference type="InterPro" id="IPR023296">
    <property type="entry name" value="Glyco_hydro_beta-prop_sf"/>
</dbReference>
<organism evidence="5 6">
    <name type="scientific">Anisodus acutangulus</name>
    <dbReference type="NCBI Taxonomy" id="402998"/>
    <lineage>
        <taxon>Eukaryota</taxon>
        <taxon>Viridiplantae</taxon>
        <taxon>Streptophyta</taxon>
        <taxon>Embryophyta</taxon>
        <taxon>Tracheophyta</taxon>
        <taxon>Spermatophyta</taxon>
        <taxon>Magnoliopsida</taxon>
        <taxon>eudicotyledons</taxon>
        <taxon>Gunneridae</taxon>
        <taxon>Pentapetalae</taxon>
        <taxon>asterids</taxon>
        <taxon>lamiids</taxon>
        <taxon>Solanales</taxon>
        <taxon>Solanaceae</taxon>
        <taxon>Solanoideae</taxon>
        <taxon>Hyoscyameae</taxon>
        <taxon>Anisodus</taxon>
    </lineage>
</organism>
<evidence type="ECO:0000256" key="4">
    <source>
        <dbReference type="RuleBase" id="RU361187"/>
    </source>
</evidence>
<evidence type="ECO:0000256" key="1">
    <source>
        <dbReference type="ARBA" id="ARBA00009865"/>
    </source>
</evidence>
<evidence type="ECO:0008006" key="7">
    <source>
        <dbReference type="Google" id="ProtNLM"/>
    </source>
</evidence>
<evidence type="ECO:0000313" key="5">
    <source>
        <dbReference type="EMBL" id="KAJ8530128.1"/>
    </source>
</evidence>
<reference evidence="6" key="1">
    <citation type="journal article" date="2023" name="Proc. Natl. Acad. Sci. U.S.A.">
        <title>Genomic and structural basis for evolution of tropane alkaloid biosynthesis.</title>
        <authorList>
            <person name="Wanga Y.-J."/>
            <person name="Taina T."/>
            <person name="Yua J.-Y."/>
            <person name="Lia J."/>
            <person name="Xua B."/>
            <person name="Chenc J."/>
            <person name="D'Auriad J.C."/>
            <person name="Huanga J.-P."/>
            <person name="Huanga S.-X."/>
        </authorList>
    </citation>
    <scope>NUCLEOTIDE SEQUENCE [LARGE SCALE GENOMIC DNA]</scope>
    <source>
        <strain evidence="6">cv. KIB-2019</strain>
    </source>
</reference>
<dbReference type="OrthoDB" id="9970295at2759"/>
<keyword evidence="2 4" id="KW-0378">Hydrolase</keyword>
<dbReference type="SUPFAM" id="SSF75005">
    <property type="entry name" value="Arabinanase/levansucrase/invertase"/>
    <property type="match status" value="1"/>
</dbReference>
<gene>
    <name evidence="5" type="ORF">K7X08_036963</name>
</gene>
<dbReference type="EMBL" id="JAJAGQ010000022">
    <property type="protein sequence ID" value="KAJ8530128.1"/>
    <property type="molecule type" value="Genomic_DNA"/>
</dbReference>
<accession>A0A9Q1QXD8</accession>
<dbReference type="CDD" id="cd18825">
    <property type="entry name" value="GH43_CtGH43-like"/>
    <property type="match status" value="1"/>
</dbReference>
<comment type="caution">
    <text evidence="5">The sequence shown here is derived from an EMBL/GenBank/DDBJ whole genome shotgun (WGS) entry which is preliminary data.</text>
</comment>
<proteinExistence type="inferred from homology"/>
<dbReference type="InterPro" id="IPR006710">
    <property type="entry name" value="Glyco_hydro_43"/>
</dbReference>
<evidence type="ECO:0000256" key="3">
    <source>
        <dbReference type="ARBA" id="ARBA00023295"/>
    </source>
</evidence>
<dbReference type="Gene3D" id="2.115.10.20">
    <property type="entry name" value="Glycosyl hydrolase domain, family 43"/>
    <property type="match status" value="2"/>
</dbReference>
<keyword evidence="6" id="KW-1185">Reference proteome</keyword>
<keyword evidence="3 4" id="KW-0326">Glycosidase</keyword>
<dbReference type="PANTHER" id="PTHR22925">
    <property type="entry name" value="GLYCOSYL HYDROLASE 43 FAMILY MEMBER"/>
    <property type="match status" value="1"/>
</dbReference>
<evidence type="ECO:0000313" key="6">
    <source>
        <dbReference type="Proteomes" id="UP001152561"/>
    </source>
</evidence>
<dbReference type="AlphaFoldDB" id="A0A9Q1QXD8"/>
<dbReference type="PANTHER" id="PTHR22925:SF51">
    <property type="entry name" value="BETA-GLUCANASE"/>
    <property type="match status" value="1"/>
</dbReference>